<keyword evidence="2" id="KW-0472">Membrane</keyword>
<evidence type="ECO:0000313" key="3">
    <source>
        <dbReference type="EMBL" id="SFH23557.1"/>
    </source>
</evidence>
<evidence type="ECO:0000256" key="1">
    <source>
        <dbReference type="SAM" id="MobiDB-lite"/>
    </source>
</evidence>
<sequence>MTDSGVMSAPQTPSGSTPGSPTPGSPGASSPVSYRLRPALGVRMLGMACVWLALAVVLEALRRGVPAIDGTLVVVLEWIFFAVFVIVVALAAWSLLSRRSGLVLSDEGFVNRTNWRRDSVRSARWSEVADVRRSDGDAGAVFVVALADGRRSLIATRLLDAPVGSLEEQLQGRLNTAHGYRPFD</sequence>
<protein>
    <submittedName>
        <fullName evidence="3">Uncharacterized protein</fullName>
    </submittedName>
</protein>
<feature type="transmembrane region" description="Helical" evidence="2">
    <location>
        <begin position="40"/>
        <end position="58"/>
    </location>
</feature>
<reference evidence="3 4" key="1">
    <citation type="submission" date="2016-10" db="EMBL/GenBank/DDBJ databases">
        <authorList>
            <person name="de Groot N.N."/>
        </authorList>
    </citation>
    <scope>NUCLEOTIDE SEQUENCE [LARGE SCALE GENOMIC DNA]</scope>
    <source>
        <strain evidence="3 4">CPCC 202808</strain>
    </source>
</reference>
<keyword evidence="2" id="KW-0812">Transmembrane</keyword>
<organism evidence="3 4">
    <name type="scientific">Actinopolymorpha cephalotaxi</name>
    <dbReference type="NCBI Taxonomy" id="504797"/>
    <lineage>
        <taxon>Bacteria</taxon>
        <taxon>Bacillati</taxon>
        <taxon>Actinomycetota</taxon>
        <taxon>Actinomycetes</taxon>
        <taxon>Propionibacteriales</taxon>
        <taxon>Actinopolymorphaceae</taxon>
        <taxon>Actinopolymorpha</taxon>
    </lineage>
</organism>
<feature type="transmembrane region" description="Helical" evidence="2">
    <location>
        <begin position="78"/>
        <end position="96"/>
    </location>
</feature>
<feature type="region of interest" description="Disordered" evidence="1">
    <location>
        <begin position="1"/>
        <end position="30"/>
    </location>
</feature>
<dbReference type="Proteomes" id="UP000199052">
    <property type="component" value="Unassembled WGS sequence"/>
</dbReference>
<dbReference type="EMBL" id="FOOI01000014">
    <property type="protein sequence ID" value="SFH23557.1"/>
    <property type="molecule type" value="Genomic_DNA"/>
</dbReference>
<proteinExistence type="predicted"/>
<feature type="compositionally biased region" description="Low complexity" evidence="1">
    <location>
        <begin position="8"/>
        <end position="19"/>
    </location>
</feature>
<gene>
    <name evidence="3" type="ORF">SAMN05421678_11435</name>
</gene>
<evidence type="ECO:0000256" key="2">
    <source>
        <dbReference type="SAM" id="Phobius"/>
    </source>
</evidence>
<evidence type="ECO:0000313" key="4">
    <source>
        <dbReference type="Proteomes" id="UP000199052"/>
    </source>
</evidence>
<accession>A0A1I2YDZ6</accession>
<name>A0A1I2YDZ6_9ACTN</name>
<dbReference type="AlphaFoldDB" id="A0A1I2YDZ6"/>
<keyword evidence="2" id="KW-1133">Transmembrane helix</keyword>